<name>A0A147DU84_9MICO</name>
<dbReference type="Pfam" id="PF01261">
    <property type="entry name" value="AP_endonuc_2"/>
    <property type="match status" value="1"/>
</dbReference>
<gene>
    <name evidence="3" type="ORF">NS359_01410</name>
</gene>
<dbReference type="SUPFAM" id="SSF51658">
    <property type="entry name" value="Xylose isomerase-like"/>
    <property type="match status" value="1"/>
</dbReference>
<dbReference type="STRING" id="465820.NS263_07005"/>
<dbReference type="AlphaFoldDB" id="A0A147DU84"/>
<reference evidence="3 4" key="1">
    <citation type="journal article" date="2016" name="Front. Microbiol.">
        <title>Genomic Resource of Rice Seed Associated Bacteria.</title>
        <authorList>
            <person name="Midha S."/>
            <person name="Bansal K."/>
            <person name="Sharma S."/>
            <person name="Kumar N."/>
            <person name="Patil P.P."/>
            <person name="Chaudhry V."/>
            <person name="Patil P.B."/>
        </authorList>
    </citation>
    <scope>NUCLEOTIDE SEQUENCE [LARGE SCALE GENOMIC DNA]</scope>
    <source>
        <strain evidence="3 4">NS359</strain>
    </source>
</reference>
<evidence type="ECO:0000313" key="3">
    <source>
        <dbReference type="EMBL" id="KTR54052.1"/>
    </source>
</evidence>
<evidence type="ECO:0000313" key="4">
    <source>
        <dbReference type="Proteomes" id="UP000072763"/>
    </source>
</evidence>
<sequence length="289" mass="31203">MRLGVSSYSYARSLQRGALTIFDVVDRVADAGGQHLEIAAGGFGDDLPRQPELVDRLREHAAARGIGLANHVIGADFSDPATVDAEVARVHEHLDVAHRLGITHLRHDVVPWAWRDADHAEFERVLAQVVPVCRAVAEHAATLGITTMIENHGFAFNDSERILRLVHEVDHPGFRALLDVGNFVCLDDDPLRAVQRVLPVAAVVHLKDFLVRETPPAADGWLTTLAGRAVLGTVVGHGDLPLGRIVERIVASGFDGPVSIEFEGLEDDVDAVERGLANARRLWAAAGGS</sequence>
<dbReference type="PATRIC" id="fig|465820.4.peg.2890"/>
<dbReference type="InterPro" id="IPR036237">
    <property type="entry name" value="Xyl_isomerase-like_sf"/>
</dbReference>
<dbReference type="PANTHER" id="PTHR12110:SF53">
    <property type="entry name" value="BLR5974 PROTEIN"/>
    <property type="match status" value="1"/>
</dbReference>
<dbReference type="RefSeq" id="WP_058748695.1">
    <property type="nucleotide sequence ID" value="NZ_LDRC01000007.1"/>
</dbReference>
<comment type="caution">
    <text evidence="3">The sequence shown here is derived from an EMBL/GenBank/DDBJ whole genome shotgun (WGS) entry which is preliminary data.</text>
</comment>
<evidence type="ECO:0000259" key="2">
    <source>
        <dbReference type="Pfam" id="PF01261"/>
    </source>
</evidence>
<dbReference type="EMBL" id="LDRC01000007">
    <property type="protein sequence ID" value="KTR54052.1"/>
    <property type="molecule type" value="Genomic_DNA"/>
</dbReference>
<dbReference type="Proteomes" id="UP000072763">
    <property type="component" value="Unassembled WGS sequence"/>
</dbReference>
<feature type="domain" description="Xylose isomerase-like TIM barrel" evidence="2">
    <location>
        <begin position="25"/>
        <end position="277"/>
    </location>
</feature>
<dbReference type="InterPro" id="IPR050312">
    <property type="entry name" value="IolE/XylAMocC-like"/>
</dbReference>
<dbReference type="OrthoDB" id="256906at2"/>
<accession>A0A147DU84</accession>
<organism evidence="3 4">
    <name type="scientific">Curtobacterium oceanosedimentum</name>
    <dbReference type="NCBI Taxonomy" id="465820"/>
    <lineage>
        <taxon>Bacteria</taxon>
        <taxon>Bacillati</taxon>
        <taxon>Actinomycetota</taxon>
        <taxon>Actinomycetes</taxon>
        <taxon>Micrococcales</taxon>
        <taxon>Microbacteriaceae</taxon>
        <taxon>Curtobacterium</taxon>
    </lineage>
</organism>
<keyword evidence="1" id="KW-0119">Carbohydrate metabolism</keyword>
<protein>
    <recommendedName>
        <fullName evidence="2">Xylose isomerase-like TIM barrel domain-containing protein</fullName>
    </recommendedName>
</protein>
<dbReference type="InterPro" id="IPR013022">
    <property type="entry name" value="Xyl_isomerase-like_TIM-brl"/>
</dbReference>
<evidence type="ECO:0000256" key="1">
    <source>
        <dbReference type="ARBA" id="ARBA00023277"/>
    </source>
</evidence>
<proteinExistence type="predicted"/>
<dbReference type="Gene3D" id="3.20.20.150">
    <property type="entry name" value="Divalent-metal-dependent TIM barrel enzymes"/>
    <property type="match status" value="1"/>
</dbReference>
<dbReference type="PANTHER" id="PTHR12110">
    <property type="entry name" value="HYDROXYPYRUVATE ISOMERASE"/>
    <property type="match status" value="1"/>
</dbReference>